<dbReference type="RefSeq" id="WP_413269122.1">
    <property type="nucleotide sequence ID" value="NZ_JBHFNQ010000033.1"/>
</dbReference>
<dbReference type="Proteomes" id="UP001576774">
    <property type="component" value="Unassembled WGS sequence"/>
</dbReference>
<proteinExistence type="predicted"/>
<protein>
    <submittedName>
        <fullName evidence="1">Uncharacterized protein</fullName>
    </submittedName>
</protein>
<gene>
    <name evidence="1" type="ORF">ACE1CC_03700</name>
</gene>
<dbReference type="EMBL" id="JBHFNQ010000033">
    <property type="protein sequence ID" value="MFB2875978.1"/>
    <property type="molecule type" value="Genomic_DNA"/>
</dbReference>
<name>A0ABV4WZP1_9CYAN</name>
<comment type="caution">
    <text evidence="1">The sequence shown here is derived from an EMBL/GenBank/DDBJ whole genome shotgun (WGS) entry which is preliminary data.</text>
</comment>
<reference evidence="1 2" key="1">
    <citation type="submission" date="2024-09" db="EMBL/GenBank/DDBJ databases">
        <title>Floridaenema gen nov. (Aerosakkonemataceae, Aerosakkonematales ord. nov., Cyanobacteria) from benthic tropical and subtropical fresh waters, with the description of four new species.</title>
        <authorList>
            <person name="Moretto J.A."/>
            <person name="Berthold D.E."/>
            <person name="Lefler F.W."/>
            <person name="Huang I.-S."/>
            <person name="Laughinghouse H. IV."/>
        </authorList>
    </citation>
    <scope>NUCLEOTIDE SEQUENCE [LARGE SCALE GENOMIC DNA]</scope>
    <source>
        <strain evidence="1 2">BLCC-F46</strain>
    </source>
</reference>
<organism evidence="1 2">
    <name type="scientific">Floridaenema aerugineum BLCC-F46</name>
    <dbReference type="NCBI Taxonomy" id="3153654"/>
    <lineage>
        <taxon>Bacteria</taxon>
        <taxon>Bacillati</taxon>
        <taxon>Cyanobacteriota</taxon>
        <taxon>Cyanophyceae</taxon>
        <taxon>Oscillatoriophycideae</taxon>
        <taxon>Aerosakkonematales</taxon>
        <taxon>Aerosakkonemataceae</taxon>
        <taxon>Floridanema</taxon>
        <taxon>Floridanema aerugineum</taxon>
    </lineage>
</organism>
<accession>A0ABV4WZP1</accession>
<sequence length="48" mass="5435">MPTISCEDQLAQFQQFRQDVYANFPLNRDSVMDLLDAMTGNITAQTPV</sequence>
<evidence type="ECO:0000313" key="1">
    <source>
        <dbReference type="EMBL" id="MFB2875978.1"/>
    </source>
</evidence>
<keyword evidence="2" id="KW-1185">Reference proteome</keyword>
<evidence type="ECO:0000313" key="2">
    <source>
        <dbReference type="Proteomes" id="UP001576774"/>
    </source>
</evidence>